<dbReference type="GeneID" id="112290950"/>
<comment type="similarity">
    <text evidence="2">Belongs to the ATP11 family.</text>
</comment>
<evidence type="ECO:0000256" key="2">
    <source>
        <dbReference type="ARBA" id="ARBA00009116"/>
    </source>
</evidence>
<evidence type="ECO:0000256" key="3">
    <source>
        <dbReference type="ARBA" id="ARBA00022946"/>
    </source>
</evidence>
<name>A0A2K1JIC4_PHYPA</name>
<dbReference type="PANTHER" id="PTHR13126:SF0">
    <property type="entry name" value="ATP SYNTHASE MITOCHONDRIAL F1 COMPLEX ASSEMBLY FACTOR 1"/>
    <property type="match status" value="1"/>
</dbReference>
<keyword evidence="4" id="KW-0496">Mitochondrion</keyword>
<sequence length="249" mass="28427">MSAFTRCRRVLSAYTPLAHRIAGGKPSGLAPQHLERCLSTTSLCPREDIGSAQERLWSRANFARSKFASGYTALAPKKLEQIMKIESVIFSPPEEITQIWNDYHIGRGHISAVMGSELYKIFEQRANECPIFVLPLRKGNGFISVVVQAQMPYLLFTALEDYRVRGSEAAPYFTVTHFTELVPTKSLVLVRGDIVFTRKLSDDEADTLLKTAHSFYINDERYRKVRKFNKDSREFDFKEVLQELNIPMP</sequence>
<reference evidence="5 7" key="2">
    <citation type="journal article" date="2018" name="Plant J.">
        <title>The Physcomitrella patens chromosome-scale assembly reveals moss genome structure and evolution.</title>
        <authorList>
            <person name="Lang D."/>
            <person name="Ullrich K.K."/>
            <person name="Murat F."/>
            <person name="Fuchs J."/>
            <person name="Jenkins J."/>
            <person name="Haas F.B."/>
            <person name="Piednoel M."/>
            <person name="Gundlach H."/>
            <person name="Van Bel M."/>
            <person name="Meyberg R."/>
            <person name="Vives C."/>
            <person name="Morata J."/>
            <person name="Symeonidi A."/>
            <person name="Hiss M."/>
            <person name="Muchero W."/>
            <person name="Kamisugi Y."/>
            <person name="Saleh O."/>
            <person name="Blanc G."/>
            <person name="Decker E.L."/>
            <person name="van Gessel N."/>
            <person name="Grimwood J."/>
            <person name="Hayes R.D."/>
            <person name="Graham S.W."/>
            <person name="Gunter L.E."/>
            <person name="McDaniel S.F."/>
            <person name="Hoernstein S.N.W."/>
            <person name="Larsson A."/>
            <person name="Li F.W."/>
            <person name="Perroud P.F."/>
            <person name="Phillips J."/>
            <person name="Ranjan P."/>
            <person name="Rokshar D.S."/>
            <person name="Rothfels C.J."/>
            <person name="Schneider L."/>
            <person name="Shu S."/>
            <person name="Stevenson D.W."/>
            <person name="Thummler F."/>
            <person name="Tillich M."/>
            <person name="Villarreal Aguilar J.C."/>
            <person name="Widiez T."/>
            <person name="Wong G.K."/>
            <person name="Wymore A."/>
            <person name="Zhang Y."/>
            <person name="Zimmer A.D."/>
            <person name="Quatrano R.S."/>
            <person name="Mayer K.F.X."/>
            <person name="Goodstein D."/>
            <person name="Casacuberta J.M."/>
            <person name="Vandepoele K."/>
            <person name="Reski R."/>
            <person name="Cuming A.C."/>
            <person name="Tuskan G.A."/>
            <person name="Maumus F."/>
            <person name="Salse J."/>
            <person name="Schmutz J."/>
            <person name="Rensing S.A."/>
        </authorList>
    </citation>
    <scope>NUCLEOTIDE SEQUENCE [LARGE SCALE GENOMIC DNA]</scope>
    <source>
        <strain evidence="6 7">cv. Gransden 2004</strain>
    </source>
</reference>
<organism evidence="5">
    <name type="scientific">Physcomitrium patens</name>
    <name type="common">Spreading-leaved earth moss</name>
    <name type="synonym">Physcomitrella patens</name>
    <dbReference type="NCBI Taxonomy" id="3218"/>
    <lineage>
        <taxon>Eukaryota</taxon>
        <taxon>Viridiplantae</taxon>
        <taxon>Streptophyta</taxon>
        <taxon>Embryophyta</taxon>
        <taxon>Bryophyta</taxon>
        <taxon>Bryophytina</taxon>
        <taxon>Bryopsida</taxon>
        <taxon>Funariidae</taxon>
        <taxon>Funariales</taxon>
        <taxon>Funariaceae</taxon>
        <taxon>Physcomitrium</taxon>
    </lineage>
</organism>
<comment type="subcellular location">
    <subcellularLocation>
        <location evidence="1">Mitochondrion</location>
    </subcellularLocation>
</comment>
<evidence type="ECO:0000313" key="5">
    <source>
        <dbReference type="EMBL" id="PNR41305.1"/>
    </source>
</evidence>
<dbReference type="GO" id="GO:0005739">
    <property type="term" value="C:mitochondrion"/>
    <property type="evidence" value="ECO:0000318"/>
    <property type="project" value="GO_Central"/>
</dbReference>
<evidence type="ECO:0000313" key="6">
    <source>
        <dbReference type="EnsemblPlants" id="Pp3c14_19140V3.1"/>
    </source>
</evidence>
<dbReference type="Gramene" id="Pp3c14_19140V3.1">
    <property type="protein sequence ID" value="Pp3c14_19140V3.1"/>
    <property type="gene ID" value="Pp3c14_19140"/>
</dbReference>
<evidence type="ECO:0000256" key="4">
    <source>
        <dbReference type="ARBA" id="ARBA00023128"/>
    </source>
</evidence>
<dbReference type="OrthoDB" id="16535at2759"/>
<dbReference type="KEGG" id="ppp:112290950"/>
<reference evidence="5 7" key="1">
    <citation type="journal article" date="2008" name="Science">
        <title>The Physcomitrella genome reveals evolutionary insights into the conquest of land by plants.</title>
        <authorList>
            <person name="Rensing S."/>
            <person name="Lang D."/>
            <person name="Zimmer A."/>
            <person name="Terry A."/>
            <person name="Salamov A."/>
            <person name="Shapiro H."/>
            <person name="Nishiyama T."/>
            <person name="Perroud P.-F."/>
            <person name="Lindquist E."/>
            <person name="Kamisugi Y."/>
            <person name="Tanahashi T."/>
            <person name="Sakakibara K."/>
            <person name="Fujita T."/>
            <person name="Oishi K."/>
            <person name="Shin-I T."/>
            <person name="Kuroki Y."/>
            <person name="Toyoda A."/>
            <person name="Suzuki Y."/>
            <person name="Hashimoto A."/>
            <person name="Yamaguchi K."/>
            <person name="Sugano A."/>
            <person name="Kohara Y."/>
            <person name="Fujiyama A."/>
            <person name="Anterola A."/>
            <person name="Aoki S."/>
            <person name="Ashton N."/>
            <person name="Barbazuk W.B."/>
            <person name="Barker E."/>
            <person name="Bennetzen J."/>
            <person name="Bezanilla M."/>
            <person name="Blankenship R."/>
            <person name="Cho S.H."/>
            <person name="Dutcher S."/>
            <person name="Estelle M."/>
            <person name="Fawcett J.A."/>
            <person name="Gundlach H."/>
            <person name="Hanada K."/>
            <person name="Heyl A."/>
            <person name="Hicks K.A."/>
            <person name="Hugh J."/>
            <person name="Lohr M."/>
            <person name="Mayer K."/>
            <person name="Melkozernov A."/>
            <person name="Murata T."/>
            <person name="Nelson D."/>
            <person name="Pils B."/>
            <person name="Prigge M."/>
            <person name="Reiss B."/>
            <person name="Renner T."/>
            <person name="Rombauts S."/>
            <person name="Rushton P."/>
            <person name="Sanderfoot A."/>
            <person name="Schween G."/>
            <person name="Shiu S.-H."/>
            <person name="Stueber K."/>
            <person name="Theodoulou F.L."/>
            <person name="Tu H."/>
            <person name="Van de Peer Y."/>
            <person name="Verrier P.J."/>
            <person name="Waters E."/>
            <person name="Wood A."/>
            <person name="Yang L."/>
            <person name="Cove D."/>
            <person name="Cuming A."/>
            <person name="Hasebe M."/>
            <person name="Lucas S."/>
            <person name="Mishler D.B."/>
            <person name="Reski R."/>
            <person name="Grigoriev I."/>
            <person name="Quatrano R.S."/>
            <person name="Boore J.L."/>
        </authorList>
    </citation>
    <scope>NUCLEOTIDE SEQUENCE [LARGE SCALE GENOMIC DNA]</scope>
    <source>
        <strain evidence="6 7">cv. Gransden 2004</strain>
    </source>
</reference>
<protein>
    <recommendedName>
        <fullName evidence="8">ATP synthase mitochondrial F1 complex assembly factor 1</fullName>
    </recommendedName>
</protein>
<dbReference type="PaxDb" id="3218-PP1S34_53V6.1"/>
<dbReference type="Proteomes" id="UP000006727">
    <property type="component" value="Chromosome 14"/>
</dbReference>
<dbReference type="Gramene" id="Pp3c14_19140V3.2">
    <property type="protein sequence ID" value="Pp3c14_19140V3.2"/>
    <property type="gene ID" value="Pp3c14_19140"/>
</dbReference>
<dbReference type="AlphaFoldDB" id="A0A2K1JIC4"/>
<dbReference type="InterPro" id="IPR010591">
    <property type="entry name" value="ATP11"/>
</dbReference>
<dbReference type="EnsemblPlants" id="Pp3c14_19140V3.2">
    <property type="protein sequence ID" value="Pp3c14_19140V3.2"/>
    <property type="gene ID" value="Pp3c14_19140"/>
</dbReference>
<dbReference type="GO" id="GO:0033615">
    <property type="term" value="P:mitochondrial proton-transporting ATP synthase complex assembly"/>
    <property type="evidence" value="ECO:0000318"/>
    <property type="project" value="GO_Central"/>
</dbReference>
<dbReference type="EMBL" id="ABEU02000014">
    <property type="protein sequence ID" value="PNR41305.1"/>
    <property type="molecule type" value="Genomic_DNA"/>
</dbReference>
<dbReference type="EnsemblPlants" id="Pp3c14_19140V3.1">
    <property type="protein sequence ID" value="Pp3c14_19140V3.1"/>
    <property type="gene ID" value="Pp3c14_19140"/>
</dbReference>
<dbReference type="PANTHER" id="PTHR13126">
    <property type="entry name" value="CHAPERONE ATP11"/>
    <property type="match status" value="1"/>
</dbReference>
<reference evidence="6" key="3">
    <citation type="submission" date="2020-12" db="UniProtKB">
        <authorList>
            <consortium name="EnsemblPlants"/>
        </authorList>
    </citation>
    <scope>IDENTIFICATION</scope>
</reference>
<keyword evidence="7" id="KW-1185">Reference proteome</keyword>
<dbReference type="Pfam" id="PF06644">
    <property type="entry name" value="ATP11"/>
    <property type="match status" value="1"/>
</dbReference>
<evidence type="ECO:0000313" key="7">
    <source>
        <dbReference type="Proteomes" id="UP000006727"/>
    </source>
</evidence>
<dbReference type="FunCoup" id="A0A2K1JIC4">
    <property type="interactions" value="2843"/>
</dbReference>
<evidence type="ECO:0000256" key="1">
    <source>
        <dbReference type="ARBA" id="ARBA00004173"/>
    </source>
</evidence>
<accession>A0A2K1JIC4</accession>
<proteinExistence type="inferred from homology"/>
<gene>
    <name evidence="6" type="primary">LOC112290950</name>
    <name evidence="5" type="ORF">PHYPA_018708</name>
</gene>
<dbReference type="STRING" id="3218.A0A2K1JIC4"/>
<dbReference type="RefSeq" id="XP_024393592.1">
    <property type="nucleotide sequence ID" value="XM_024537824.2"/>
</dbReference>
<evidence type="ECO:0008006" key="8">
    <source>
        <dbReference type="Google" id="ProtNLM"/>
    </source>
</evidence>
<keyword evidence="3" id="KW-0809">Transit peptide</keyword>
<dbReference type="OMA" id="RCEIKDE"/>